<evidence type="ECO:0000313" key="5">
    <source>
        <dbReference type="Proteomes" id="UP000616885"/>
    </source>
</evidence>
<comment type="caution">
    <text evidence="4">The sequence shown here is derived from an EMBL/GenBank/DDBJ whole genome shotgun (WGS) entry which is preliminary data.</text>
</comment>
<dbReference type="AlphaFoldDB" id="A0A8H7NBP0"/>
<dbReference type="PRINTS" id="PR00080">
    <property type="entry name" value="SDRFAMILY"/>
</dbReference>
<dbReference type="CDD" id="cd05233">
    <property type="entry name" value="SDR_c"/>
    <property type="match status" value="1"/>
</dbReference>
<dbReference type="PRINTS" id="PR00081">
    <property type="entry name" value="GDHRDH"/>
</dbReference>
<accession>A0A8H7NBP0</accession>
<keyword evidence="3" id="KW-0560">Oxidoreductase</keyword>
<evidence type="ECO:0000256" key="3">
    <source>
        <dbReference type="ARBA" id="ARBA00023002"/>
    </source>
</evidence>
<reference evidence="4" key="1">
    <citation type="submission" date="2020-10" db="EMBL/GenBank/DDBJ databases">
        <title>High-Quality Genome Resource of Clonostachys rosea strain S41 by Oxford Nanopore Long-Read Sequencing.</title>
        <authorList>
            <person name="Wang H."/>
        </authorList>
    </citation>
    <scope>NUCLEOTIDE SEQUENCE</scope>
    <source>
        <strain evidence="4">S41</strain>
    </source>
</reference>
<dbReference type="GO" id="GO:0016491">
    <property type="term" value="F:oxidoreductase activity"/>
    <property type="evidence" value="ECO:0007669"/>
    <property type="project" value="UniProtKB-KW"/>
</dbReference>
<dbReference type="FunFam" id="3.40.50.720:FF:000084">
    <property type="entry name" value="Short-chain dehydrogenase reductase"/>
    <property type="match status" value="1"/>
</dbReference>
<dbReference type="PROSITE" id="PS00061">
    <property type="entry name" value="ADH_SHORT"/>
    <property type="match status" value="1"/>
</dbReference>
<dbReference type="InterPro" id="IPR020904">
    <property type="entry name" value="Sc_DH/Rdtase_CS"/>
</dbReference>
<dbReference type="Proteomes" id="UP000616885">
    <property type="component" value="Unassembled WGS sequence"/>
</dbReference>
<evidence type="ECO:0000313" key="4">
    <source>
        <dbReference type="EMBL" id="KAF9752889.1"/>
    </source>
</evidence>
<dbReference type="InterPro" id="IPR036291">
    <property type="entry name" value="NAD(P)-bd_dom_sf"/>
</dbReference>
<dbReference type="Pfam" id="PF13561">
    <property type="entry name" value="adh_short_C2"/>
    <property type="match status" value="1"/>
</dbReference>
<dbReference type="InterPro" id="IPR002347">
    <property type="entry name" value="SDR_fam"/>
</dbReference>
<sequence length="264" mass="27577">MERGEFQGKVAAVTGASGGIGGTTARLLALRGASVALLDLSDTTRIADSLSKEFGIQTKAIKMDVTDPQAVQQAFADIVSWKSRLDFCVNAAGIFPIGHRIDGTELDVWTKVMDINLNGVFHCLREEIRTLLRLGLEGSIVNLSSDAGTVSSVGCAAYVASKHAVNGLTKSAAIEYAKSGIRVNAVAPGNIDTAMIQKFGISTADLAKVAQPTGRCGQPEEVAELICFILSDRSSFMTGSIVAIDGGITTTGYGSSDSHDAFTS</sequence>
<dbReference type="PANTHER" id="PTHR24321">
    <property type="entry name" value="DEHYDROGENASES, SHORT CHAIN"/>
    <property type="match status" value="1"/>
</dbReference>
<name>A0A8H7NBP0_BIOOC</name>
<evidence type="ECO:0000256" key="2">
    <source>
        <dbReference type="ARBA" id="ARBA00022857"/>
    </source>
</evidence>
<gene>
    <name evidence="4" type="ORF">IM811_011647</name>
</gene>
<comment type="similarity">
    <text evidence="1">Belongs to the short-chain dehydrogenases/reductases (SDR) family.</text>
</comment>
<dbReference type="Gene3D" id="3.40.50.720">
    <property type="entry name" value="NAD(P)-binding Rossmann-like Domain"/>
    <property type="match status" value="1"/>
</dbReference>
<dbReference type="EMBL" id="JADCTT010000004">
    <property type="protein sequence ID" value="KAF9752889.1"/>
    <property type="molecule type" value="Genomic_DNA"/>
</dbReference>
<dbReference type="PANTHER" id="PTHR24321:SF8">
    <property type="entry name" value="ESTRADIOL 17-BETA-DEHYDROGENASE 8-RELATED"/>
    <property type="match status" value="1"/>
</dbReference>
<proteinExistence type="inferred from homology"/>
<evidence type="ECO:0000256" key="1">
    <source>
        <dbReference type="ARBA" id="ARBA00006484"/>
    </source>
</evidence>
<dbReference type="SUPFAM" id="SSF51735">
    <property type="entry name" value="NAD(P)-binding Rossmann-fold domains"/>
    <property type="match status" value="1"/>
</dbReference>
<keyword evidence="2" id="KW-0521">NADP</keyword>
<organism evidence="4 5">
    <name type="scientific">Bionectria ochroleuca</name>
    <name type="common">Gliocladium roseum</name>
    <dbReference type="NCBI Taxonomy" id="29856"/>
    <lineage>
        <taxon>Eukaryota</taxon>
        <taxon>Fungi</taxon>
        <taxon>Dikarya</taxon>
        <taxon>Ascomycota</taxon>
        <taxon>Pezizomycotina</taxon>
        <taxon>Sordariomycetes</taxon>
        <taxon>Hypocreomycetidae</taxon>
        <taxon>Hypocreales</taxon>
        <taxon>Bionectriaceae</taxon>
        <taxon>Clonostachys</taxon>
    </lineage>
</organism>
<protein>
    <submittedName>
        <fullName evidence="4">Uncharacterized protein</fullName>
    </submittedName>
</protein>